<name>A0AAU9U3V8_EUPED</name>
<keyword evidence="3" id="KW-1185">Reference proteome</keyword>
<evidence type="ECO:0000313" key="3">
    <source>
        <dbReference type="Proteomes" id="UP001153954"/>
    </source>
</evidence>
<evidence type="ECO:0000313" key="2">
    <source>
        <dbReference type="EMBL" id="CAH2094231.1"/>
    </source>
</evidence>
<gene>
    <name evidence="2" type="ORF">EEDITHA_LOCUS9815</name>
</gene>
<proteinExistence type="predicted"/>
<sequence length="217" mass="24946">MADSNNNPRPGTSTRKRTSTGTFVGNEDQIQQWLEEVNEHELSDIDDEVEDPTYEPETQNVEEDVISCEEDPESNLESQQEPVTVVERQRSSHVSEDHYKGKNGFVWSKQERPRTSCIAAHNIIRLPCHTTKTNFEGYSELWSKLIDPTMLESLVRFTNQKLSFYRIKFKNTTKPELQDTNDVNEIKAFIGLMYYSSAFKCNDADLRKIFITDGAGP</sequence>
<dbReference type="EMBL" id="CAKOGL010000014">
    <property type="protein sequence ID" value="CAH2094231.1"/>
    <property type="molecule type" value="Genomic_DNA"/>
</dbReference>
<accession>A0AAU9U3V8</accession>
<reference evidence="2" key="1">
    <citation type="submission" date="2022-03" db="EMBL/GenBank/DDBJ databases">
        <authorList>
            <person name="Tunstrom K."/>
        </authorList>
    </citation>
    <scope>NUCLEOTIDE SEQUENCE</scope>
</reference>
<feature type="compositionally biased region" description="Acidic residues" evidence="1">
    <location>
        <begin position="44"/>
        <end position="74"/>
    </location>
</feature>
<dbReference type="Proteomes" id="UP001153954">
    <property type="component" value="Unassembled WGS sequence"/>
</dbReference>
<protein>
    <submittedName>
        <fullName evidence="2">Uncharacterized protein</fullName>
    </submittedName>
</protein>
<evidence type="ECO:0000256" key="1">
    <source>
        <dbReference type="SAM" id="MobiDB-lite"/>
    </source>
</evidence>
<organism evidence="2 3">
    <name type="scientific">Euphydryas editha</name>
    <name type="common">Edith's checkerspot</name>
    <dbReference type="NCBI Taxonomy" id="104508"/>
    <lineage>
        <taxon>Eukaryota</taxon>
        <taxon>Metazoa</taxon>
        <taxon>Ecdysozoa</taxon>
        <taxon>Arthropoda</taxon>
        <taxon>Hexapoda</taxon>
        <taxon>Insecta</taxon>
        <taxon>Pterygota</taxon>
        <taxon>Neoptera</taxon>
        <taxon>Endopterygota</taxon>
        <taxon>Lepidoptera</taxon>
        <taxon>Glossata</taxon>
        <taxon>Ditrysia</taxon>
        <taxon>Papilionoidea</taxon>
        <taxon>Nymphalidae</taxon>
        <taxon>Nymphalinae</taxon>
        <taxon>Euphydryas</taxon>
    </lineage>
</organism>
<comment type="caution">
    <text evidence="2">The sequence shown here is derived from an EMBL/GenBank/DDBJ whole genome shotgun (WGS) entry which is preliminary data.</text>
</comment>
<dbReference type="AlphaFoldDB" id="A0AAU9U3V8"/>
<feature type="region of interest" description="Disordered" evidence="1">
    <location>
        <begin position="1"/>
        <end position="83"/>
    </location>
</feature>